<gene>
    <name evidence="1" type="ORF">JWV26_00035</name>
</gene>
<evidence type="ECO:0000313" key="1">
    <source>
        <dbReference type="EMBL" id="QSL92798.1"/>
    </source>
</evidence>
<accession>A0ABD7DZJ9</accession>
<protein>
    <recommendedName>
        <fullName evidence="3">Replication protein</fullName>
    </recommendedName>
</protein>
<evidence type="ECO:0000313" key="2">
    <source>
        <dbReference type="Proteomes" id="UP000663658"/>
    </source>
</evidence>
<proteinExistence type="predicted"/>
<dbReference type="Proteomes" id="UP000663658">
    <property type="component" value="Chromosome"/>
</dbReference>
<name>A0ABD7DZJ9_9GAMM</name>
<organism evidence="1 2">
    <name type="scientific">Ectopseudomonas toyotomiensis</name>
    <dbReference type="NCBI Taxonomy" id="554344"/>
    <lineage>
        <taxon>Bacteria</taxon>
        <taxon>Pseudomonadati</taxon>
        <taxon>Pseudomonadota</taxon>
        <taxon>Gammaproteobacteria</taxon>
        <taxon>Pseudomonadales</taxon>
        <taxon>Pseudomonadaceae</taxon>
        <taxon>Ectopseudomonas</taxon>
    </lineage>
</organism>
<dbReference type="RefSeq" id="WP_206418040.1">
    <property type="nucleotide sequence ID" value="NZ_CP070505.1"/>
</dbReference>
<reference evidence="1 2" key="1">
    <citation type="submission" date="2021-02" db="EMBL/GenBank/DDBJ databases">
        <title>Whole genome sequencing of Pseudomonas alcaliphila strain SM2.</title>
        <authorList>
            <person name="Alshamsi M.S."/>
            <person name="Sudalaimuthuasari N."/>
            <person name="Kundu B."/>
            <person name="AlMaskari R.S."/>
            <person name="Elmahi Y."/>
            <person name="Mundra S."/>
            <person name="Chandran S."/>
            <person name="Malik S."/>
            <person name="Hazzouri K.M."/>
            <person name="Amiri K.M.A."/>
        </authorList>
    </citation>
    <scope>NUCLEOTIDE SEQUENCE [LARGE SCALE GENOMIC DNA]</scope>
    <source>
        <strain evidence="1 2">SM2</strain>
    </source>
</reference>
<dbReference type="EMBL" id="CP070505">
    <property type="protein sequence ID" value="QSL92798.1"/>
    <property type="molecule type" value="Genomic_DNA"/>
</dbReference>
<dbReference type="AlphaFoldDB" id="A0ABD7DZJ9"/>
<sequence>MKKSHNAVNRCRPATAGLLIDVYLRSQKLHVVIDKYLSKTSLTENEKYWADRQQTELLLNQITAREALQKIQTTKWGALPEHLKQVFKLAAVGNDEHAIAVSCNLSSKVAASALNASRGEADYIGRKIRRVLNPQGGSNLAAAVLENAKQRNGCNPRLHFHGVFRVSEKDFTQVKSKLEKSFAADYKEVAGNRSVVIKRIYDAGRWAGYCSKSLRKRDSGIGKAVYSTIPASRAGEQLFKQATQWARQLPSIEECRAKLNELTKPDIKCNPCPELNMLINKHREQKEIIRRSRRQRHRSYVAQLIFNPDLFKRQLIDMFNAISKKISL</sequence>
<evidence type="ECO:0008006" key="3">
    <source>
        <dbReference type="Google" id="ProtNLM"/>
    </source>
</evidence>
<dbReference type="KEGG" id="pty:JWV26_00035"/>